<dbReference type="Proteomes" id="UP000265180">
    <property type="component" value="Chromosome 8"/>
</dbReference>
<feature type="compositionally biased region" description="Acidic residues" evidence="2">
    <location>
        <begin position="924"/>
        <end position="941"/>
    </location>
</feature>
<feature type="region of interest" description="Disordered" evidence="2">
    <location>
        <begin position="900"/>
        <end position="1393"/>
    </location>
</feature>
<feature type="compositionally biased region" description="Polar residues" evidence="2">
    <location>
        <begin position="949"/>
        <end position="970"/>
    </location>
</feature>
<feature type="compositionally biased region" description="Low complexity" evidence="2">
    <location>
        <begin position="166"/>
        <end position="186"/>
    </location>
</feature>
<feature type="compositionally biased region" description="Basic and acidic residues" evidence="2">
    <location>
        <begin position="1520"/>
        <end position="1531"/>
    </location>
</feature>
<evidence type="ECO:0000313" key="5">
    <source>
        <dbReference type="Proteomes" id="UP000265180"/>
    </source>
</evidence>
<feature type="compositionally biased region" description="Low complexity" evidence="2">
    <location>
        <begin position="1314"/>
        <end position="1326"/>
    </location>
</feature>
<dbReference type="Ensembl" id="ENSORLT00020030679.1">
    <property type="protein sequence ID" value="ENSORLP00020035309.1"/>
    <property type="gene ID" value="ENSORLG00020022172.1"/>
</dbReference>
<feature type="compositionally biased region" description="Polar residues" evidence="2">
    <location>
        <begin position="801"/>
        <end position="817"/>
    </location>
</feature>
<feature type="region of interest" description="Disordered" evidence="2">
    <location>
        <begin position="1793"/>
        <end position="1833"/>
    </location>
</feature>
<dbReference type="PANTHER" id="PTHR22427">
    <property type="entry name" value="GH15728P"/>
    <property type="match status" value="1"/>
</dbReference>
<feature type="compositionally biased region" description="Low complexity" evidence="2">
    <location>
        <begin position="276"/>
        <end position="295"/>
    </location>
</feature>
<feature type="compositionally biased region" description="Acidic residues" evidence="2">
    <location>
        <begin position="1049"/>
        <end position="1068"/>
    </location>
</feature>
<feature type="compositionally biased region" description="Polar residues" evidence="2">
    <location>
        <begin position="83"/>
        <end position="120"/>
    </location>
</feature>
<feature type="compositionally biased region" description="Low complexity" evidence="2">
    <location>
        <begin position="324"/>
        <end position="335"/>
    </location>
</feature>
<feature type="coiled-coil region" evidence="1">
    <location>
        <begin position="1592"/>
        <end position="1651"/>
    </location>
</feature>
<dbReference type="InterPro" id="IPR027907">
    <property type="entry name" value="BTBD8_C"/>
</dbReference>
<reference evidence="4" key="3">
    <citation type="submission" date="2025-05" db="UniProtKB">
        <authorList>
            <consortium name="Ensembl"/>
        </authorList>
    </citation>
    <scope>IDENTIFICATION</scope>
    <source>
        <strain evidence="4">HNI</strain>
    </source>
</reference>
<feature type="compositionally biased region" description="Basic and acidic residues" evidence="2">
    <location>
        <begin position="507"/>
        <end position="544"/>
    </location>
</feature>
<feature type="compositionally biased region" description="Polar residues" evidence="2">
    <location>
        <begin position="993"/>
        <end position="1023"/>
    </location>
</feature>
<feature type="compositionally biased region" description="Low complexity" evidence="2">
    <location>
        <begin position="1807"/>
        <end position="1821"/>
    </location>
</feature>
<dbReference type="Ensembl" id="ENSORLT00020030687.1">
    <property type="protein sequence ID" value="ENSORLP00020035320.1"/>
    <property type="gene ID" value="ENSORLG00020022172.1"/>
</dbReference>
<feature type="compositionally biased region" description="Low complexity" evidence="2">
    <location>
        <begin position="234"/>
        <end position="254"/>
    </location>
</feature>
<feature type="compositionally biased region" description="Basic and acidic residues" evidence="2">
    <location>
        <begin position="1074"/>
        <end position="1084"/>
    </location>
</feature>
<evidence type="ECO:0000256" key="2">
    <source>
        <dbReference type="SAM" id="MobiDB-lite"/>
    </source>
</evidence>
<feature type="compositionally biased region" description="Polar residues" evidence="2">
    <location>
        <begin position="356"/>
        <end position="368"/>
    </location>
</feature>
<dbReference type="PANTHER" id="PTHR22427:SF8">
    <property type="entry name" value="PROLINE-RICH PROTEIN 36"/>
    <property type="match status" value="1"/>
</dbReference>
<feature type="compositionally biased region" description="Low complexity" evidence="2">
    <location>
        <begin position="383"/>
        <end position="396"/>
    </location>
</feature>
<feature type="compositionally biased region" description="Pro residues" evidence="2">
    <location>
        <begin position="705"/>
        <end position="722"/>
    </location>
</feature>
<feature type="compositionally biased region" description="Low complexity" evidence="2">
    <location>
        <begin position="137"/>
        <end position="147"/>
    </location>
</feature>
<evidence type="ECO:0000256" key="1">
    <source>
        <dbReference type="SAM" id="Coils"/>
    </source>
</evidence>
<feature type="compositionally biased region" description="Pro residues" evidence="2">
    <location>
        <begin position="494"/>
        <end position="506"/>
    </location>
</feature>
<feature type="region of interest" description="Disordered" evidence="2">
    <location>
        <begin position="1"/>
        <end position="422"/>
    </location>
</feature>
<proteinExistence type="predicted"/>
<accession>A0A3P9MQS1</accession>
<evidence type="ECO:0000259" key="3">
    <source>
        <dbReference type="Pfam" id="PF15363"/>
    </source>
</evidence>
<feature type="region of interest" description="Disordered" evidence="2">
    <location>
        <begin position="1703"/>
        <end position="1722"/>
    </location>
</feature>
<feature type="compositionally biased region" description="Low complexity" evidence="2">
    <location>
        <begin position="196"/>
        <end position="220"/>
    </location>
</feature>
<feature type="compositionally biased region" description="Low complexity" evidence="2">
    <location>
        <begin position="341"/>
        <end position="354"/>
    </location>
</feature>
<feature type="compositionally biased region" description="Polar residues" evidence="2">
    <location>
        <begin position="59"/>
        <end position="76"/>
    </location>
</feature>
<feature type="compositionally biased region" description="Polar residues" evidence="2">
    <location>
        <begin position="1244"/>
        <end position="1271"/>
    </location>
</feature>
<feature type="domain" description="BTB/POZ" evidence="3">
    <location>
        <begin position="1791"/>
        <end position="1833"/>
    </location>
</feature>
<reference key="1">
    <citation type="journal article" date="2007" name="Nature">
        <title>The medaka draft genome and insights into vertebrate genome evolution.</title>
        <authorList>
            <person name="Kasahara M."/>
            <person name="Naruse K."/>
            <person name="Sasaki S."/>
            <person name="Nakatani Y."/>
            <person name="Qu W."/>
            <person name="Ahsan B."/>
            <person name="Yamada T."/>
            <person name="Nagayasu Y."/>
            <person name="Doi K."/>
            <person name="Kasai Y."/>
            <person name="Jindo T."/>
            <person name="Kobayashi D."/>
            <person name="Shimada A."/>
            <person name="Toyoda A."/>
            <person name="Kuroki Y."/>
            <person name="Fujiyama A."/>
            <person name="Sasaki T."/>
            <person name="Shimizu A."/>
            <person name="Asakawa S."/>
            <person name="Shimizu N."/>
            <person name="Hashimoto S."/>
            <person name="Yang J."/>
            <person name="Lee Y."/>
            <person name="Matsushima K."/>
            <person name="Sugano S."/>
            <person name="Sakaizumi M."/>
            <person name="Narita T."/>
            <person name="Ohishi K."/>
            <person name="Haga S."/>
            <person name="Ohta F."/>
            <person name="Nomoto H."/>
            <person name="Nogata K."/>
            <person name="Morishita T."/>
            <person name="Endo T."/>
            <person name="Shin-I T."/>
            <person name="Takeda H."/>
            <person name="Morishita S."/>
            <person name="Kohara Y."/>
        </authorList>
    </citation>
    <scope>NUCLEOTIDE SEQUENCE [LARGE SCALE GENOMIC DNA]</scope>
    <source>
        <strain>Hd-rR</strain>
    </source>
</reference>
<feature type="compositionally biased region" description="Acidic residues" evidence="2">
    <location>
        <begin position="1085"/>
        <end position="1094"/>
    </location>
</feature>
<feature type="compositionally biased region" description="Polar residues" evidence="2">
    <location>
        <begin position="1135"/>
        <end position="1147"/>
    </location>
</feature>
<feature type="region of interest" description="Disordered" evidence="2">
    <location>
        <begin position="442"/>
        <end position="885"/>
    </location>
</feature>
<name>A0A3P9MQS1_ORYLA</name>
<feature type="compositionally biased region" description="Low complexity" evidence="2">
    <location>
        <begin position="1148"/>
        <end position="1163"/>
    </location>
</feature>
<keyword evidence="1" id="KW-0175">Coiled coil</keyword>
<feature type="compositionally biased region" description="Pro residues" evidence="2">
    <location>
        <begin position="664"/>
        <end position="681"/>
    </location>
</feature>
<reference evidence="4 5" key="2">
    <citation type="submission" date="2017-04" db="EMBL/GenBank/DDBJ databases">
        <title>CpG methylation of centromeres and impact of large insertions on vertebrate speciation.</title>
        <authorList>
            <person name="Ichikawa K."/>
            <person name="Yoshimura J."/>
            <person name="Morishita S."/>
        </authorList>
    </citation>
    <scope>NUCLEOTIDE SEQUENCE</scope>
    <source>
        <strain evidence="4 5">HNI</strain>
    </source>
</reference>
<feature type="compositionally biased region" description="Acidic residues" evidence="2">
    <location>
        <begin position="1703"/>
        <end position="1712"/>
    </location>
</feature>
<feature type="compositionally biased region" description="Pro residues" evidence="2">
    <location>
        <begin position="648"/>
        <end position="657"/>
    </location>
</feature>
<sequence>MKPDGVATAALEPIETLESNTANEEAPPTEQEPNQATAPAVQEMLQQPAAQTKGHVDPQPNQAKEGSAAKTNSKNSAEPKATNKGTAKTKPGSTSSPKPISGPRTSTPQNRIANGVTKPQMNGAAKKTAPAVEKKSTPTPASSKKPAGAGATVPKTPAKVGEKKAVGLSVSSNSSKAAGGAAAVKKPPSTTANGVKSNTAAAAAKKPPAAKPANSTPTKPSAVASTKPDKPPVSKTTRATTSTPTRPTTGSSQSATTPKSPMVSSKPATPKTPSNAGKPATSKSASSTPSGGKPPVSQASRNTTPAKKDVTKPSTPAARKPADSPLTRPSSSTKSSKPETPKSSSKSDATAKKSNPNKISESKTPNRTKTQEGRATPSKNSGTKPAAAKTTSPKKTVGSSTPTPVKRAPKPAAADGPGKEVAAAVAAAAAIATATAVAAEPEGLQPQAEAHVEVPAAAREETPEAALEPVPESQSACEAKSKLLQEPAAEPMQEPTPQPVRVPTPEPVREPTPEPVREPTPEPVREPTPEPVREPTPEPVREPTPEPVRVPTPEPVRVPTPEPVRVPTPEPVRVPTPEPVREPTPEPVRVPTPEPLRVPTPEPMRVPTPEPMKIPTPEPMRIPTPEPIRDPTPAPAREPTPEPKRIPTPEPMRVPTPEPKRIPTPEPMRVPTPEPMRIPTPEPKRIPTPEPIRVPTPEPVKEPTPEPMRIPTPEPVRVPTPEPAREPTPNYLQESTSEVVQIPTLEYLREPTPEPTQEETEHESSPHQILEPSSEILVGPPQPSAAAELGSSAAQMDHFQFQETTNNSFPSLGTTVMSPPCSPPGPASPVRQPQSASPLLRVDVHSDSWAQSQEEDEEQEGQEMKGKEEDEEREKENLFLPPLSAPGAFDAAAQLHFLGASPPGVFIPGDLTSPGEKEEAVEKADEEINEDDEDEDDEEEDEQRRLGHQLSSMITDMSSSQPSDEFQARSSVFGGSAGWHGDDLLSGMDSEEVSSCTSSRQPGVSDLSSTLHTAILEGTQSSDALVDSSLRGSEGDGNLMGSPNVETLANEEEEDEDEEDERVDDMDMSSEQVEEQHGLFKEQDQNEEEEDEDVEMHSEGLVESGGNMDEDGFNEEERSDNINLAGLPPCAPPISSWSQTNPFSDTWSQPASLLSVSSPSPMSDHGAAESETPTQSPAQACLDSGAPSFAPQTEHQPGSQPPEYSLLMGVAPEKAPDLLAAPAVGVSQSSTLSGGALAAHSSSETSTPEELQDYDSSSGVESRSDKQQTPVPASLQPDVDQDLGIHMEKGDGEEEEAETLPADEVPGTGPPTAPASDPSSPSTSGDEASDTEGEIQINDPETPIKMDAGVEFESPSPTCGLPALEEEAGNTAAGEGEEDGGGTTPQSANSVASYGFDCTTSNSNAHSMAESCGKSPGIFSLENEEQLPEEAKDPSLIKELTLPSAAAARPEDLLGGAVDLMPLSHTEDPYPSLDERHYLLGGKLVAEHVEGPQEPGQHTRNQEAEDPGDFQPPYFSTVCDKTDSFLEGDEKSTDEEEEHTWQSDSQEDNWNQNPVANCHYLALVPGNRRPIDPALAEHFAEIAPPPPLKGNSGEQLRRMEQTQEQVKEMQETQKREWLEEEQLRLEQQRLLERQRRELLQLQLQQQQHEHRHRRQLLQWQLELEHQYRMQQKQFQQQQQLRRSPTGVMLSPSSGLCTIYESMETSDEEDEAGQEPNKNLWLPGTRVLSPQNVQKQPRPVPPQDLEWNQKVDMVQQLINQTLLLSGDGGCPPLLLLPVGTGGILSPLESSMWPSLPPQFSPPAATVTSVSSYSPDSRSSSPSGDWTVVELETQH</sequence>
<feature type="compositionally biased region" description="Polar residues" evidence="2">
    <location>
        <begin position="1542"/>
        <end position="1552"/>
    </location>
</feature>
<evidence type="ECO:0000313" key="4">
    <source>
        <dbReference type="Ensembl" id="ENSORLP00020035309.1"/>
    </source>
</evidence>
<feature type="compositionally biased region" description="Pro residues" evidence="2">
    <location>
        <begin position="585"/>
        <end position="638"/>
    </location>
</feature>
<feature type="compositionally biased region" description="Polar residues" evidence="2">
    <location>
        <begin position="730"/>
        <end position="739"/>
    </location>
</feature>
<feature type="compositionally biased region" description="Pro residues" evidence="2">
    <location>
        <begin position="688"/>
        <end position="698"/>
    </location>
</feature>
<feature type="compositionally biased region" description="Polar residues" evidence="2">
    <location>
        <begin position="255"/>
        <end position="275"/>
    </location>
</feature>
<dbReference type="Pfam" id="PF15363">
    <property type="entry name" value="BTBD8_C"/>
    <property type="match status" value="1"/>
</dbReference>
<feature type="region of interest" description="Disordered" evidence="2">
    <location>
        <begin position="1490"/>
        <end position="1552"/>
    </location>
</feature>
<feature type="compositionally biased region" description="Low complexity" evidence="2">
    <location>
        <begin position="410"/>
        <end position="422"/>
    </location>
</feature>
<feature type="compositionally biased region" description="Pro residues" evidence="2">
    <location>
        <begin position="545"/>
        <end position="578"/>
    </location>
</feature>
<organism evidence="4 5">
    <name type="scientific">Oryzias latipes</name>
    <name type="common">Japanese rice fish</name>
    <name type="synonym">Japanese killifish</name>
    <dbReference type="NCBI Taxonomy" id="8090"/>
    <lineage>
        <taxon>Eukaryota</taxon>
        <taxon>Metazoa</taxon>
        <taxon>Chordata</taxon>
        <taxon>Craniata</taxon>
        <taxon>Vertebrata</taxon>
        <taxon>Euteleostomi</taxon>
        <taxon>Actinopterygii</taxon>
        <taxon>Neopterygii</taxon>
        <taxon>Teleostei</taxon>
        <taxon>Neoteleostei</taxon>
        <taxon>Acanthomorphata</taxon>
        <taxon>Ovalentaria</taxon>
        <taxon>Atherinomorphae</taxon>
        <taxon>Beloniformes</taxon>
        <taxon>Adrianichthyidae</taxon>
        <taxon>Oryziinae</taxon>
        <taxon>Oryzias</taxon>
    </lineage>
</organism>
<feature type="compositionally biased region" description="Low complexity" evidence="2">
    <location>
        <begin position="1227"/>
        <end position="1243"/>
    </location>
</feature>
<protein>
    <recommendedName>
        <fullName evidence="3">BTB/POZ domain-containing protein</fullName>
    </recommendedName>
</protein>